<dbReference type="Gene3D" id="1.10.575.10">
    <property type="entry name" value="P1 Nuclease"/>
    <property type="match status" value="1"/>
</dbReference>
<evidence type="ECO:0008006" key="4">
    <source>
        <dbReference type="Google" id="ProtNLM"/>
    </source>
</evidence>
<organism evidence="2 3">
    <name type="scientific">Bradyrhizobium ontarionense</name>
    <dbReference type="NCBI Taxonomy" id="2898149"/>
    <lineage>
        <taxon>Bacteria</taxon>
        <taxon>Pseudomonadati</taxon>
        <taxon>Pseudomonadota</taxon>
        <taxon>Alphaproteobacteria</taxon>
        <taxon>Hyphomicrobiales</taxon>
        <taxon>Nitrobacteraceae</taxon>
        <taxon>Bradyrhizobium</taxon>
    </lineage>
</organism>
<feature type="region of interest" description="Disordered" evidence="1">
    <location>
        <begin position="348"/>
        <end position="374"/>
    </location>
</feature>
<sequence>MVRPQPQIDLSAFQAEDDFAHLSLKNLVDARELFHVHLMRHPNVVATALGRYRIRSSDSWPHDKVKRHGAGVRRLDNSQVRSYSWPCILVFVSEWQDPKELSRPGELIPSTVFMPDGSRVPICVVEAPKEQVTPIEAPNRIVYPINNIGPGNPLIATVQGQQYVATIGALVSDGHLVYALTNRHVTGDEGEVVSAIIAGAEERVGESSDKQLTRLPFSALYPNFVVSDTFVNLDVGMVEIDDISRWTTAIKGLGRVGPMADFSGINLSLSLVGCYVRGIGAAGGTMLGEIHGLFYRYKKQGGFEYVADLMIGARTQRRGSKERPPGFATFPGDSGALWLLEPAERIDDDGRAHRNGGRNGAHRNGTSKKHEPDASEFMPLAMQWGRNMFRSTDKAPPQSFVLATLLSRVCAMLEVDFLQDWNIDQPDTWGALGHFSIASRALGALSNRLPKLKALMDNNLQIISHDDAKLKQGEFKGMGSEDFVPMADVPDFFWKPRVGKQGFARKFEGSNHFADMDQPGPGGKTLLDLTKDDANVDPDIWERFYDNVTDILSGDKIKEDRRGLLPFRVWQIFDKMCDYAKAGKAEEFVCAAGVLAHYVGDSCQPLHISYLHDGDPERPVKHVFSKGKKAGQTKLQPLGSGVHSAYEDAMVFQNRVAILDGLKQTAKVQQSELVGSGREAAIATIRLMRNTFKAVPPAKIVQAYVDIGKGGNAASSKLWSLFGRQTIGVMQDGAHLLAVLWESAWTVGEGERHVTRRGTLTPDQAMDIVKDDKFLPSLTIGQIGKVLRGRPELHAESSEPLSAPPQRRTAPPRQRRTARGTTGSRPPRKGAARSA</sequence>
<dbReference type="Proteomes" id="UP001431010">
    <property type="component" value="Chromosome"/>
</dbReference>
<dbReference type="InterPro" id="IPR008947">
    <property type="entry name" value="PLipase_C/P1_nuclease_dom_sf"/>
</dbReference>
<feature type="region of interest" description="Disordered" evidence="1">
    <location>
        <begin position="791"/>
        <end position="835"/>
    </location>
</feature>
<evidence type="ECO:0000313" key="2">
    <source>
        <dbReference type="EMBL" id="UFZ07934.1"/>
    </source>
</evidence>
<keyword evidence="3" id="KW-1185">Reference proteome</keyword>
<evidence type="ECO:0000313" key="3">
    <source>
        <dbReference type="Proteomes" id="UP001431010"/>
    </source>
</evidence>
<evidence type="ECO:0000256" key="1">
    <source>
        <dbReference type="SAM" id="MobiDB-lite"/>
    </source>
</evidence>
<protein>
    <recommendedName>
        <fullName evidence="4">S1/P1 Nuclease</fullName>
    </recommendedName>
</protein>
<reference evidence="2" key="1">
    <citation type="journal article" date="2024" name="Antonie Van Leeuwenhoek">
        <title>Bradyrhizobium ontarionense sp. nov., a novel bacterial symbiont isolated from Aeschynomene indica (Indian jointvetch), harbours photosynthesis, nitrogen fixation and nitrous oxide (N2O) reductase genes.</title>
        <authorList>
            <person name="Bromfield E.S.P."/>
            <person name="Cloutier S."/>
        </authorList>
    </citation>
    <scope>NUCLEOTIDE SEQUENCE</scope>
    <source>
        <strain evidence="2">A19</strain>
    </source>
</reference>
<dbReference type="RefSeq" id="WP_231327383.1">
    <property type="nucleotide sequence ID" value="NZ_CP088156.1"/>
</dbReference>
<feature type="compositionally biased region" description="Basic residues" evidence="1">
    <location>
        <begin position="826"/>
        <end position="835"/>
    </location>
</feature>
<dbReference type="SUPFAM" id="SSF48537">
    <property type="entry name" value="Phospholipase C/P1 nuclease"/>
    <property type="match status" value="1"/>
</dbReference>
<accession>A0ABY3RN03</accession>
<name>A0ABY3RN03_9BRAD</name>
<proteinExistence type="predicted"/>
<dbReference type="EMBL" id="CP088156">
    <property type="protein sequence ID" value="UFZ07934.1"/>
    <property type="molecule type" value="Genomic_DNA"/>
</dbReference>
<gene>
    <name evidence="2" type="ORF">LQG66_17245</name>
</gene>